<dbReference type="InterPro" id="IPR016102">
    <property type="entry name" value="Succinyl-CoA_synth-like"/>
</dbReference>
<dbReference type="Pfam" id="PF19045">
    <property type="entry name" value="Ligase_CoA_2"/>
    <property type="match status" value="1"/>
</dbReference>
<dbReference type="InterPro" id="IPR032875">
    <property type="entry name" value="Succ_CoA_lig_flav_dom"/>
</dbReference>
<feature type="region of interest" description="Disordered" evidence="1">
    <location>
        <begin position="677"/>
        <end position="712"/>
    </location>
</feature>
<dbReference type="RefSeq" id="WP_342037590.1">
    <property type="nucleotide sequence ID" value="NZ_BAABBK010000004.1"/>
</dbReference>
<evidence type="ECO:0000259" key="2">
    <source>
        <dbReference type="SMART" id="SM00881"/>
    </source>
</evidence>
<dbReference type="Pfam" id="PF13380">
    <property type="entry name" value="CoA_binding_2"/>
    <property type="match status" value="1"/>
</dbReference>
<feature type="compositionally biased region" description="Basic and acidic residues" evidence="1">
    <location>
        <begin position="691"/>
        <end position="704"/>
    </location>
</feature>
<feature type="domain" description="CoA-binding" evidence="2">
    <location>
        <begin position="4"/>
        <end position="99"/>
    </location>
</feature>
<keyword evidence="3" id="KW-0436">Ligase</keyword>
<dbReference type="Gene3D" id="3.40.50.261">
    <property type="entry name" value="Succinyl-CoA synthetase domains"/>
    <property type="match status" value="2"/>
</dbReference>
<dbReference type="SUPFAM" id="SSF56059">
    <property type="entry name" value="Glutathione synthetase ATP-binding domain-like"/>
    <property type="match status" value="1"/>
</dbReference>
<name>A0ABP9U1E0_9MICO</name>
<dbReference type="SUPFAM" id="SSF51735">
    <property type="entry name" value="NAD(P)-binding Rossmann-fold domains"/>
    <property type="match status" value="1"/>
</dbReference>
<protein>
    <submittedName>
        <fullName evidence="3">Acetate--CoA ligase family protein</fullName>
    </submittedName>
</protein>
<dbReference type="PANTHER" id="PTHR42793">
    <property type="entry name" value="COA BINDING DOMAIN CONTAINING PROTEIN"/>
    <property type="match status" value="1"/>
</dbReference>
<sequence>MDPFFDPSSVAVLGASNDPAKWGFWLAAGALTGADRRRVHLINARATSIQGAPVHASLSELPEAPELLVISVPGPGVPALVAEALDLGVRAFLIVSTRVPQATELAETITAAGARLIGPGSLGLVDAGADLLLAWGHFTPGSLAVVTQSGQLGSEIATLSARSGLGISRFASIGGQSDVRAAEILDSLVTDPNTSQVALYLESFTGGAALVSAMQRLRAAGKPTMILTTGASNAGRRLARSHTGALTSAIDAVDAACRKAGAIRLSSPSEIVELAGFFASSWLPAGPRVAIVSDSGGQGAIAADMAEVHGLRVDPVAADVRARIEALLPEAGHIDNPVDLDGAGEKDLGIYARVVAELLADDSVDAVVLSGYFGCYGENAPELLTAELAEVEELGRAAREHRKPLLVHSMSADSQAVADMWSRAVPCYRSIDTTVRVLSRAVFYSSHAGRIAEALELSGAVTPWGPGYAAARDTIVAAGVEVPRAAAVGPGEDLAEAVAAAGIDPPFVLKAGWPAHKTEVGGIALGLPDVTALEAAHTDMVGRLGEGEYIVEEMDSRDHVVEILVGGRQDENFGPIVMVGAGGTETELYGDTRLELAPVSRAEAHDMLSNLKCFPLLQKWRGRPARDLEALIDVVVSVSRLIAANNAIAEVEINPVRVGETGAIAVDALVLTDPAATEDEGAGAPSAAEVAAHDNFDTVGHDNSEPVSTSHP</sequence>
<evidence type="ECO:0000256" key="1">
    <source>
        <dbReference type="SAM" id="MobiDB-lite"/>
    </source>
</evidence>
<dbReference type="PANTHER" id="PTHR42793:SF1">
    <property type="entry name" value="PEPTIDYL-LYSINE N-ACETYLTRANSFERASE PATZ"/>
    <property type="match status" value="1"/>
</dbReference>
<dbReference type="SUPFAM" id="SSF52210">
    <property type="entry name" value="Succinyl-CoA synthetase domains"/>
    <property type="match status" value="2"/>
</dbReference>
<dbReference type="Gene3D" id="3.40.50.720">
    <property type="entry name" value="NAD(P)-binding Rossmann-like Domain"/>
    <property type="match status" value="1"/>
</dbReference>
<dbReference type="Gene3D" id="3.30.470.20">
    <property type="entry name" value="ATP-grasp fold, B domain"/>
    <property type="match status" value="1"/>
</dbReference>
<dbReference type="Pfam" id="PF13607">
    <property type="entry name" value="Succ_CoA_lig"/>
    <property type="match status" value="1"/>
</dbReference>
<evidence type="ECO:0000313" key="3">
    <source>
        <dbReference type="EMBL" id="GAA5340144.1"/>
    </source>
</evidence>
<dbReference type="GO" id="GO:0016874">
    <property type="term" value="F:ligase activity"/>
    <property type="evidence" value="ECO:0007669"/>
    <property type="project" value="UniProtKB-KW"/>
</dbReference>
<comment type="caution">
    <text evidence="3">The sequence shown here is derived from an EMBL/GenBank/DDBJ whole genome shotgun (WGS) entry which is preliminary data.</text>
</comment>
<dbReference type="InterPro" id="IPR043938">
    <property type="entry name" value="Ligase_CoA_dom"/>
</dbReference>
<proteinExistence type="predicted"/>
<reference evidence="3 4" key="1">
    <citation type="submission" date="2024-02" db="EMBL/GenBank/DDBJ databases">
        <title>Characterization of antibiotic resistant novel bacterial strains and their environmental applications.</title>
        <authorList>
            <person name="Manzoor S."/>
            <person name="Abbas S."/>
            <person name="Arshad M."/>
            <person name="Li W.J."/>
            <person name="Ahmed I."/>
        </authorList>
    </citation>
    <scope>NUCLEOTIDE SEQUENCE [LARGE SCALE GENOMIC DNA]</scope>
    <source>
        <strain evidence="3 4">KACC 15558</strain>
    </source>
</reference>
<dbReference type="InterPro" id="IPR013815">
    <property type="entry name" value="ATP_grasp_subdomain_1"/>
</dbReference>
<dbReference type="Proteomes" id="UP001498935">
    <property type="component" value="Unassembled WGS sequence"/>
</dbReference>
<dbReference type="Pfam" id="PF13549">
    <property type="entry name" value="ATP-grasp_5"/>
    <property type="match status" value="1"/>
</dbReference>
<organism evidence="3 4">
    <name type="scientific">Brevibacterium ammoniilyticum</name>
    <dbReference type="NCBI Taxonomy" id="1046555"/>
    <lineage>
        <taxon>Bacteria</taxon>
        <taxon>Bacillati</taxon>
        <taxon>Actinomycetota</taxon>
        <taxon>Actinomycetes</taxon>
        <taxon>Micrococcales</taxon>
        <taxon>Brevibacteriaceae</taxon>
        <taxon>Brevibacterium</taxon>
    </lineage>
</organism>
<dbReference type="InterPro" id="IPR003781">
    <property type="entry name" value="CoA-bd"/>
</dbReference>
<dbReference type="SMART" id="SM00881">
    <property type="entry name" value="CoA_binding"/>
    <property type="match status" value="1"/>
</dbReference>
<dbReference type="Gene3D" id="3.30.1490.20">
    <property type="entry name" value="ATP-grasp fold, A domain"/>
    <property type="match status" value="1"/>
</dbReference>
<evidence type="ECO:0000313" key="4">
    <source>
        <dbReference type="Proteomes" id="UP001498935"/>
    </source>
</evidence>
<dbReference type="InterPro" id="IPR036291">
    <property type="entry name" value="NAD(P)-bd_dom_sf"/>
</dbReference>
<dbReference type="EMBL" id="BAABNP010000004">
    <property type="protein sequence ID" value="GAA5340144.1"/>
    <property type="molecule type" value="Genomic_DNA"/>
</dbReference>
<accession>A0ABP9U1E0</accession>
<gene>
    <name evidence="3" type="ORF">KACC15558_11840</name>
</gene>
<keyword evidence="4" id="KW-1185">Reference proteome</keyword>